<dbReference type="Proteomes" id="UP000075902">
    <property type="component" value="Unassembled WGS sequence"/>
</dbReference>
<keyword evidence="3" id="KW-1185">Reference proteome</keyword>
<dbReference type="EnsemblMetazoa" id="AMEC018144-RA">
    <property type="protein sequence ID" value="AMEC018144-PA"/>
    <property type="gene ID" value="AMEC018144"/>
</dbReference>
<organism evidence="2 3">
    <name type="scientific">Anopheles melas</name>
    <dbReference type="NCBI Taxonomy" id="34690"/>
    <lineage>
        <taxon>Eukaryota</taxon>
        <taxon>Metazoa</taxon>
        <taxon>Ecdysozoa</taxon>
        <taxon>Arthropoda</taxon>
        <taxon>Hexapoda</taxon>
        <taxon>Insecta</taxon>
        <taxon>Pterygota</taxon>
        <taxon>Neoptera</taxon>
        <taxon>Endopterygota</taxon>
        <taxon>Diptera</taxon>
        <taxon>Nematocera</taxon>
        <taxon>Culicoidea</taxon>
        <taxon>Culicidae</taxon>
        <taxon>Anophelinae</taxon>
        <taxon>Anopheles</taxon>
    </lineage>
</organism>
<dbReference type="AlphaFoldDB" id="A0A182UCZ1"/>
<sequence>MLFKIQFDDSLTSTYEYPSETSLLEETNGFDGVDNGTDTNGASAFADNGLLSHTNKLLSSVPLGKCPTPSHPTNRPPVHEPCFPPNPSRVLQHDPIVPIARIGQAIG</sequence>
<evidence type="ECO:0000256" key="1">
    <source>
        <dbReference type="SAM" id="MobiDB-lite"/>
    </source>
</evidence>
<evidence type="ECO:0000313" key="3">
    <source>
        <dbReference type="Proteomes" id="UP000075902"/>
    </source>
</evidence>
<dbReference type="VEuPathDB" id="VectorBase:AMEC018144"/>
<accession>A0A182UCZ1</accession>
<name>A0A182UCZ1_9DIPT</name>
<reference evidence="2" key="2">
    <citation type="submission" date="2020-05" db="UniProtKB">
        <authorList>
            <consortium name="EnsemblMetazoa"/>
        </authorList>
    </citation>
    <scope>IDENTIFICATION</scope>
    <source>
        <strain evidence="2">CM1001059</strain>
    </source>
</reference>
<feature type="region of interest" description="Disordered" evidence="1">
    <location>
        <begin position="64"/>
        <end position="90"/>
    </location>
</feature>
<evidence type="ECO:0000313" key="2">
    <source>
        <dbReference type="EnsemblMetazoa" id="AMEC018144-PA"/>
    </source>
</evidence>
<protein>
    <submittedName>
        <fullName evidence="2">Uncharacterized protein</fullName>
    </submittedName>
</protein>
<proteinExistence type="predicted"/>
<reference evidence="3" key="1">
    <citation type="submission" date="2014-01" db="EMBL/GenBank/DDBJ databases">
        <title>The Genome Sequence of Anopheles melas CM1001059_A (V2).</title>
        <authorList>
            <consortium name="The Broad Institute Genomics Platform"/>
            <person name="Neafsey D.E."/>
            <person name="Besansky N."/>
            <person name="Howell P."/>
            <person name="Walton C."/>
            <person name="Young S.K."/>
            <person name="Zeng Q."/>
            <person name="Gargeya S."/>
            <person name="Fitzgerald M."/>
            <person name="Haas B."/>
            <person name="Abouelleil A."/>
            <person name="Allen A.W."/>
            <person name="Alvarado L."/>
            <person name="Arachchi H.M."/>
            <person name="Berlin A.M."/>
            <person name="Chapman S.B."/>
            <person name="Gainer-Dewar J."/>
            <person name="Goldberg J."/>
            <person name="Griggs A."/>
            <person name="Gujja S."/>
            <person name="Hansen M."/>
            <person name="Howarth C."/>
            <person name="Imamovic A."/>
            <person name="Ireland A."/>
            <person name="Larimer J."/>
            <person name="McCowan C."/>
            <person name="Murphy C."/>
            <person name="Pearson M."/>
            <person name="Poon T.W."/>
            <person name="Priest M."/>
            <person name="Roberts A."/>
            <person name="Saif S."/>
            <person name="Shea T."/>
            <person name="Sisk P."/>
            <person name="Sykes S."/>
            <person name="Wortman J."/>
            <person name="Nusbaum C."/>
            <person name="Birren B."/>
        </authorList>
    </citation>
    <scope>NUCLEOTIDE SEQUENCE [LARGE SCALE GENOMIC DNA]</scope>
    <source>
        <strain evidence="3">CM1001059</strain>
    </source>
</reference>